<dbReference type="InterPro" id="IPR019587">
    <property type="entry name" value="Polyketide_cyclase/dehydratase"/>
</dbReference>
<accession>M0D010</accession>
<keyword evidence="2" id="KW-1185">Reference proteome</keyword>
<dbReference type="Pfam" id="PF10604">
    <property type="entry name" value="Polyketide_cyc2"/>
    <property type="match status" value="1"/>
</dbReference>
<dbReference type="Gene3D" id="3.30.530.20">
    <property type="match status" value="1"/>
</dbReference>
<proteinExistence type="predicted"/>
<gene>
    <name evidence="1" type="ORF">C475_04366</name>
</gene>
<dbReference type="STRING" id="797114.C475_04366"/>
<name>M0D010_9EURY</name>
<dbReference type="eggNOG" id="arCOG08174">
    <property type="taxonomic scope" value="Archaea"/>
</dbReference>
<reference evidence="1 2" key="1">
    <citation type="journal article" date="2014" name="PLoS Genet.">
        <title>Phylogenetically driven sequencing of extremely halophilic archaea reveals strategies for static and dynamic osmo-response.</title>
        <authorList>
            <person name="Becker E.A."/>
            <person name="Seitzer P.M."/>
            <person name="Tritt A."/>
            <person name="Larsen D."/>
            <person name="Krusor M."/>
            <person name="Yao A.I."/>
            <person name="Wu D."/>
            <person name="Madern D."/>
            <person name="Eisen J.A."/>
            <person name="Darling A.E."/>
            <person name="Facciotti M.T."/>
        </authorList>
    </citation>
    <scope>NUCLEOTIDE SEQUENCE [LARGE SCALE GENOMIC DNA]</scope>
    <source>
        <strain evidence="1 2">2-9-1</strain>
    </source>
</reference>
<dbReference type="SUPFAM" id="SSF55961">
    <property type="entry name" value="Bet v1-like"/>
    <property type="match status" value="1"/>
</dbReference>
<dbReference type="EMBL" id="AOIU01000009">
    <property type="protein sequence ID" value="ELZ28841.1"/>
    <property type="molecule type" value="Genomic_DNA"/>
</dbReference>
<dbReference type="Proteomes" id="UP000011626">
    <property type="component" value="Unassembled WGS sequence"/>
</dbReference>
<organism evidence="1 2">
    <name type="scientific">Halosimplex carlsbadense 2-9-1</name>
    <dbReference type="NCBI Taxonomy" id="797114"/>
    <lineage>
        <taxon>Archaea</taxon>
        <taxon>Methanobacteriati</taxon>
        <taxon>Methanobacteriota</taxon>
        <taxon>Stenosarchaea group</taxon>
        <taxon>Halobacteria</taxon>
        <taxon>Halobacteriales</taxon>
        <taxon>Haloarculaceae</taxon>
        <taxon>Halosimplex</taxon>
    </lineage>
</organism>
<dbReference type="InterPro" id="IPR023393">
    <property type="entry name" value="START-like_dom_sf"/>
</dbReference>
<protein>
    <recommendedName>
        <fullName evidence="3">Polyketide cyclase/dehydrase</fullName>
    </recommendedName>
</protein>
<dbReference type="AlphaFoldDB" id="M0D010"/>
<comment type="caution">
    <text evidence="1">The sequence shown here is derived from an EMBL/GenBank/DDBJ whole genome shotgun (WGS) entry which is preliminary data.</text>
</comment>
<sequence>MPKTFGWLVGTREPVAGAVGVGVGRYRRRPPPSTVPNRCGVTLTGLERVGGGMQTVTVSRRVDAPPEQVRAAMDDLEAFMLAAGFTEVTVEGEAMHLENQVGLATVTLDLRLVEREADLAYEQADGFFETMDTEYRVEPVDGGSEITATTDFELDVALVGQVLDATVIKRQRRHELESQFDWLEDRFA</sequence>
<evidence type="ECO:0000313" key="2">
    <source>
        <dbReference type="Proteomes" id="UP000011626"/>
    </source>
</evidence>
<evidence type="ECO:0008006" key="3">
    <source>
        <dbReference type="Google" id="ProtNLM"/>
    </source>
</evidence>
<evidence type="ECO:0000313" key="1">
    <source>
        <dbReference type="EMBL" id="ELZ28841.1"/>
    </source>
</evidence>